<sequence length="76" mass="8184">MSPDELRLLSAARTAAANGELREQRESRRLLIQEVADSVGVSPLTLSRWEKGTATPRNSAVLLRLAEVLEITAGAA</sequence>
<dbReference type="PROSITE" id="PS50943">
    <property type="entry name" value="HTH_CROC1"/>
    <property type="match status" value="1"/>
</dbReference>
<dbReference type="RefSeq" id="WP_334660288.1">
    <property type="nucleotide sequence ID" value="NZ_JARULZ010000002.1"/>
</dbReference>
<organism evidence="2 3">
    <name type="scientific">Streptomyces bottropensis</name>
    <dbReference type="NCBI Taxonomy" id="42235"/>
    <lineage>
        <taxon>Bacteria</taxon>
        <taxon>Bacillati</taxon>
        <taxon>Actinomycetota</taxon>
        <taxon>Actinomycetes</taxon>
        <taxon>Kitasatosporales</taxon>
        <taxon>Streptomycetaceae</taxon>
        <taxon>Streptomyces</taxon>
    </lineage>
</organism>
<dbReference type="Gene3D" id="1.10.260.40">
    <property type="entry name" value="lambda repressor-like DNA-binding domains"/>
    <property type="match status" value="1"/>
</dbReference>
<dbReference type="SMART" id="SM00530">
    <property type="entry name" value="HTH_XRE"/>
    <property type="match status" value="1"/>
</dbReference>
<dbReference type="Proteomes" id="UP001310290">
    <property type="component" value="Unassembled WGS sequence"/>
</dbReference>
<feature type="domain" description="HTH cro/C1-type" evidence="1">
    <location>
        <begin position="21"/>
        <end position="76"/>
    </location>
</feature>
<keyword evidence="3" id="KW-1185">Reference proteome</keyword>
<evidence type="ECO:0000313" key="3">
    <source>
        <dbReference type="Proteomes" id="UP001310290"/>
    </source>
</evidence>
<accession>A0ABU8AUD3</accession>
<dbReference type="Pfam" id="PF01381">
    <property type="entry name" value="HTH_3"/>
    <property type="match status" value="1"/>
</dbReference>
<name>A0ABU8AUD3_9ACTN</name>
<evidence type="ECO:0000313" key="2">
    <source>
        <dbReference type="EMBL" id="MEH0637312.1"/>
    </source>
</evidence>
<protein>
    <submittedName>
        <fullName evidence="2">Helix-turn-helix transcriptional regulator</fullName>
    </submittedName>
</protein>
<reference evidence="2" key="1">
    <citation type="submission" date="2023-04" db="EMBL/GenBank/DDBJ databases">
        <title>Genomic diversity of scab-causing Streptomyces spp. in the province of Quebec, Canada.</title>
        <authorList>
            <person name="Biessy A."/>
            <person name="Cadieux M."/>
            <person name="Ciotola M."/>
            <person name="Filion M."/>
        </authorList>
    </citation>
    <scope>NUCLEOTIDE SEQUENCE</scope>
    <source>
        <strain evidence="2">B21-115</strain>
    </source>
</reference>
<dbReference type="SUPFAM" id="SSF47413">
    <property type="entry name" value="lambda repressor-like DNA-binding domains"/>
    <property type="match status" value="1"/>
</dbReference>
<dbReference type="InterPro" id="IPR001387">
    <property type="entry name" value="Cro/C1-type_HTH"/>
</dbReference>
<dbReference type="InterPro" id="IPR010982">
    <property type="entry name" value="Lambda_DNA-bd_dom_sf"/>
</dbReference>
<dbReference type="CDD" id="cd00093">
    <property type="entry name" value="HTH_XRE"/>
    <property type="match status" value="1"/>
</dbReference>
<evidence type="ECO:0000259" key="1">
    <source>
        <dbReference type="PROSITE" id="PS50943"/>
    </source>
</evidence>
<comment type="caution">
    <text evidence="2">The sequence shown here is derived from an EMBL/GenBank/DDBJ whole genome shotgun (WGS) entry which is preliminary data.</text>
</comment>
<gene>
    <name evidence="2" type="ORF">QBA35_28975</name>
</gene>
<dbReference type="EMBL" id="JARULZ010000002">
    <property type="protein sequence ID" value="MEH0637312.1"/>
    <property type="molecule type" value="Genomic_DNA"/>
</dbReference>
<proteinExistence type="predicted"/>